<feature type="transmembrane region" description="Helical" evidence="2">
    <location>
        <begin position="33"/>
        <end position="53"/>
    </location>
</feature>
<accession>A0A9D2SNJ3</accession>
<dbReference type="Proteomes" id="UP000823891">
    <property type="component" value="Unassembled WGS sequence"/>
</dbReference>
<feature type="region of interest" description="Disordered" evidence="1">
    <location>
        <begin position="1"/>
        <end position="28"/>
    </location>
</feature>
<organism evidence="4 5">
    <name type="scientific">Candidatus Eisenbergiella merdavium</name>
    <dbReference type="NCBI Taxonomy" id="2838551"/>
    <lineage>
        <taxon>Bacteria</taxon>
        <taxon>Bacillati</taxon>
        <taxon>Bacillota</taxon>
        <taxon>Clostridia</taxon>
        <taxon>Lachnospirales</taxon>
        <taxon>Lachnospiraceae</taxon>
        <taxon>Eisenbergiella</taxon>
    </lineage>
</organism>
<comment type="caution">
    <text evidence="4">The sequence shown here is derived from an EMBL/GenBank/DDBJ whole genome shotgun (WGS) entry which is preliminary data.</text>
</comment>
<dbReference type="SUPFAM" id="SSF51445">
    <property type="entry name" value="(Trans)glycosidases"/>
    <property type="match status" value="1"/>
</dbReference>
<feature type="domain" description="DUF5722" evidence="3">
    <location>
        <begin position="205"/>
        <end position="597"/>
    </location>
</feature>
<keyword evidence="2" id="KW-1133">Transmembrane helix</keyword>
<evidence type="ECO:0000256" key="1">
    <source>
        <dbReference type="SAM" id="MobiDB-lite"/>
    </source>
</evidence>
<keyword evidence="2" id="KW-0812">Transmembrane</keyword>
<reference evidence="4" key="1">
    <citation type="journal article" date="2021" name="PeerJ">
        <title>Extensive microbial diversity within the chicken gut microbiome revealed by metagenomics and culture.</title>
        <authorList>
            <person name="Gilroy R."/>
            <person name="Ravi A."/>
            <person name="Getino M."/>
            <person name="Pursley I."/>
            <person name="Horton D.L."/>
            <person name="Alikhan N.F."/>
            <person name="Baker D."/>
            <person name="Gharbi K."/>
            <person name="Hall N."/>
            <person name="Watson M."/>
            <person name="Adriaenssens E.M."/>
            <person name="Foster-Nyarko E."/>
            <person name="Jarju S."/>
            <person name="Secka A."/>
            <person name="Antonio M."/>
            <person name="Oren A."/>
            <person name="Chaudhuri R.R."/>
            <person name="La Ragione R."/>
            <person name="Hildebrand F."/>
            <person name="Pallen M.J."/>
        </authorList>
    </citation>
    <scope>NUCLEOTIDE SEQUENCE</scope>
    <source>
        <strain evidence="4">USAMLcec2-132</strain>
    </source>
</reference>
<dbReference type="EMBL" id="DWWS01000011">
    <property type="protein sequence ID" value="HJC22408.1"/>
    <property type="molecule type" value="Genomic_DNA"/>
</dbReference>
<keyword evidence="2" id="KW-0472">Membrane</keyword>
<dbReference type="InterPro" id="IPR043780">
    <property type="entry name" value="DUF5722"/>
</dbReference>
<protein>
    <recommendedName>
        <fullName evidence="3">DUF5722 domain-containing protein</fullName>
    </recommendedName>
</protein>
<reference evidence="4" key="2">
    <citation type="submission" date="2021-04" db="EMBL/GenBank/DDBJ databases">
        <authorList>
            <person name="Gilroy R."/>
        </authorList>
    </citation>
    <scope>NUCLEOTIDE SEQUENCE</scope>
    <source>
        <strain evidence="4">USAMLcec2-132</strain>
    </source>
</reference>
<dbReference type="InterPro" id="IPR017853">
    <property type="entry name" value="GH"/>
</dbReference>
<feature type="compositionally biased region" description="Basic and acidic residues" evidence="1">
    <location>
        <begin position="1"/>
        <end position="19"/>
    </location>
</feature>
<evidence type="ECO:0000256" key="2">
    <source>
        <dbReference type="SAM" id="Phobius"/>
    </source>
</evidence>
<evidence type="ECO:0000313" key="5">
    <source>
        <dbReference type="Proteomes" id="UP000823891"/>
    </source>
</evidence>
<proteinExistence type="predicted"/>
<evidence type="ECO:0000259" key="3">
    <source>
        <dbReference type="Pfam" id="PF18989"/>
    </source>
</evidence>
<evidence type="ECO:0000313" key="4">
    <source>
        <dbReference type="EMBL" id="HJC22408.1"/>
    </source>
</evidence>
<dbReference type="Pfam" id="PF18989">
    <property type="entry name" value="DUF5722"/>
    <property type="match status" value="1"/>
</dbReference>
<dbReference type="Gene3D" id="3.20.20.80">
    <property type="entry name" value="Glycosidases"/>
    <property type="match status" value="1"/>
</dbReference>
<dbReference type="AlphaFoldDB" id="A0A9D2SNJ3"/>
<sequence>MKRTSKKEEVSERNGEEKTGGGAGDSSSGNQNVLRGAAIIVCALFLLAAALVWRATGQGGESGAVSVPQEAALAGTAGEGAYFLLSAVEEAREQIQVEACEVLPDGKNFALSGSAREIPVNDDGRFYLFALEVYEETIPEGEEPVAWTKAASQFTLTAGVCGEGEAFRLYDKFVVAVKQNGRYMAVSTPRYITNPEALSDYTEPFPESDSIKGLLVDSQKLGTTELDELGVKHAVYNIPLSRLLGPTTDRNYPTITYTYNGKDYELNGRVVSEYDYAFSTLTEKGIVSTAILLNDKSDEYPQMIHPLSRDGDAYYYAFNAAEEEGCEYLAAVVSFLAERYRDTEHGIVMNWVVGNEINVRSLWNYMSYVDLKTYVREYVRAFRICYNVIRSINANARVYISLDQQWNRELTGESSYNSKAVLDEFNEQIMEEGNIGWGLAHHPYSLPMTWPKFWEMSGRDAGLVLDSENTPVVTIYNIGVVTDYLQKEEFLDPDGEVRPFLLSEMGFSSAYGEDAQAAAFVYAYYIAESNPYIDALILSRETDAAEEVSQGLALGLSYQNGRRKMIYDVFKYIDTDQEEEYTGFALDYIGISDWSEVIKGAE</sequence>
<gene>
    <name evidence="4" type="ORF">H9761_01730</name>
</gene>
<name>A0A9D2SNJ3_9FIRM</name>